<comment type="subcellular location">
    <subcellularLocation>
        <location evidence="9">Cytoplasm</location>
    </subcellularLocation>
    <subcellularLocation>
        <location evidence="9">Mitochondrion intermembrane space</location>
    </subcellularLocation>
</comment>
<feature type="region of interest" description="Fe-S binding site B" evidence="9">
    <location>
        <begin position="151"/>
        <end position="165"/>
    </location>
</feature>
<dbReference type="GO" id="GO:0051539">
    <property type="term" value="F:4 iron, 4 sulfur cluster binding"/>
    <property type="evidence" value="ECO:0007669"/>
    <property type="project" value="UniProtKB-KW"/>
</dbReference>
<name>A0A7S0ZAN9_9RHOD</name>
<feature type="domain" description="Anamorsin C-terminal" evidence="10">
    <location>
        <begin position="144"/>
        <end position="181"/>
    </location>
</feature>
<keyword evidence="4 9" id="KW-0963">Cytoplasm</keyword>
<comment type="domain">
    <text evidence="9">The C-terminal domain binds 2 Fe-S clusters but is otherwise mostly in an intrinsically disordered conformation.</text>
</comment>
<dbReference type="PANTHER" id="PTHR13273">
    <property type="entry name" value="ANAMORSIN"/>
    <property type="match status" value="1"/>
</dbReference>
<dbReference type="PANTHER" id="PTHR13273:SF14">
    <property type="entry name" value="ANAMORSIN"/>
    <property type="match status" value="1"/>
</dbReference>
<reference evidence="11" key="1">
    <citation type="submission" date="2021-01" db="EMBL/GenBank/DDBJ databases">
        <authorList>
            <person name="Corre E."/>
            <person name="Pelletier E."/>
            <person name="Niang G."/>
            <person name="Scheremetjew M."/>
            <person name="Finn R."/>
            <person name="Kale V."/>
            <person name="Holt S."/>
            <person name="Cochrane G."/>
            <person name="Meng A."/>
            <person name="Brown T."/>
            <person name="Cohen L."/>
        </authorList>
    </citation>
    <scope>NUCLEOTIDE SEQUENCE</scope>
    <source>
        <strain evidence="11">CCMP3278</strain>
    </source>
</reference>
<evidence type="ECO:0000256" key="2">
    <source>
        <dbReference type="ARBA" id="ARBA00008169"/>
    </source>
</evidence>
<evidence type="ECO:0000256" key="1">
    <source>
        <dbReference type="ARBA" id="ARBA00001966"/>
    </source>
</evidence>
<keyword evidence="8 9" id="KW-0496">Mitochondrion</keyword>
<gene>
    <name evidence="11" type="ORF">TOLI1172_LOCUS381</name>
</gene>
<comment type="similarity">
    <text evidence="2 9">Belongs to the anamorsin family.</text>
</comment>
<evidence type="ECO:0000256" key="9">
    <source>
        <dbReference type="HAMAP-Rule" id="MF_03115"/>
    </source>
</evidence>
<evidence type="ECO:0000256" key="5">
    <source>
        <dbReference type="ARBA" id="ARBA00022723"/>
    </source>
</evidence>
<organism evidence="11">
    <name type="scientific">Timspurckia oligopyrenoides</name>
    <dbReference type="NCBI Taxonomy" id="708627"/>
    <lineage>
        <taxon>Eukaryota</taxon>
        <taxon>Rhodophyta</taxon>
        <taxon>Bangiophyceae</taxon>
        <taxon>Porphyridiales</taxon>
        <taxon>Porphyridiaceae</taxon>
        <taxon>Timspurckia</taxon>
    </lineage>
</organism>
<feature type="binding site" evidence="9">
    <location>
        <position position="120"/>
    </location>
    <ligand>
        <name>[2Fe-2S] cluster</name>
        <dbReference type="ChEBI" id="CHEBI:190135"/>
    </ligand>
</feature>
<comment type="caution">
    <text evidence="9">Lacks conserved residue(s) required for the propagation of feature annotation.</text>
</comment>
<protein>
    <recommendedName>
        <fullName evidence="9">Anamorsin homolog</fullName>
    </recommendedName>
    <alternativeName>
        <fullName evidence="9">Fe-S cluster assembly protein DRE2 homolog</fullName>
    </alternativeName>
</protein>
<feature type="binding site" evidence="9">
    <location>
        <position position="125"/>
    </location>
    <ligand>
        <name>[2Fe-2S] cluster</name>
        <dbReference type="ChEBI" id="CHEBI:190135"/>
    </ligand>
</feature>
<comment type="domain">
    <text evidence="9">The twin Cx2C motifs are involved in the recognition by the mitochondrial MIA40-ERV1 disulfide relay system. The formation of 2 disulfide bonds in the Cx2C motifs through dithiol/disulfide exchange reactions effectively traps the protein in the mitochondrial intermembrane space.</text>
</comment>
<feature type="domain" description="Anamorsin C-terminal" evidence="10">
    <location>
        <begin position="106"/>
        <end position="142"/>
    </location>
</feature>
<comment type="subunit">
    <text evidence="9">Monomer.</text>
</comment>
<feature type="binding site" evidence="9">
    <location>
        <position position="154"/>
    </location>
    <ligand>
        <name>[4Fe-4S] cluster</name>
        <dbReference type="ChEBI" id="CHEBI:49883"/>
    </ligand>
</feature>
<keyword evidence="6 9" id="KW-0408">Iron</keyword>
<dbReference type="HAMAP" id="MF_03115">
    <property type="entry name" value="Anamorsin"/>
    <property type="match status" value="1"/>
</dbReference>
<accession>A0A7S0ZAN9</accession>
<evidence type="ECO:0000256" key="3">
    <source>
        <dbReference type="ARBA" id="ARBA00022485"/>
    </source>
</evidence>
<comment type="function">
    <text evidence="9">Component of the cytosolic iron-sulfur (Fe-S) protein assembly (CIA) machinery. Required for the maturation of extramitochondrial Fe-S proteins. Part of an electron transfer chain functioning in an early step of cytosolic Fe-S biogenesis, facilitating the de novo assembly of a [4Fe-4S] cluster on the cytosolic Fe-S scaffold complex. Electrons are transferred from NADPH via a FAD- and FMN-containing diflavin oxidoreductase. Together with the diflavin oxidoreductase, also required for the assembly of the diferric tyrosyl radical cofactor of ribonucleotide reductase (RNR), probably by providing electrons for reduction during radical cofactor maturation in the catalytic small subunit.</text>
</comment>
<proteinExistence type="inferred from homology"/>
<feature type="binding site" evidence="9">
    <location>
        <position position="165"/>
    </location>
    <ligand>
        <name>[4Fe-4S] cluster</name>
        <dbReference type="ChEBI" id="CHEBI:49883"/>
    </ligand>
</feature>
<feature type="binding site" evidence="9">
    <location>
        <position position="151"/>
    </location>
    <ligand>
        <name>[4Fe-4S] cluster</name>
        <dbReference type="ChEBI" id="CHEBI:49883"/>
    </ligand>
</feature>
<keyword evidence="3 9" id="KW-0004">4Fe-4S</keyword>
<evidence type="ECO:0000256" key="8">
    <source>
        <dbReference type="ARBA" id="ARBA00023128"/>
    </source>
</evidence>
<feature type="binding site" evidence="9">
    <location>
        <position position="108"/>
    </location>
    <ligand>
        <name>[2Fe-2S] cluster</name>
        <dbReference type="ChEBI" id="CHEBI:190135"/>
    </ligand>
</feature>
<dbReference type="InterPro" id="IPR046408">
    <property type="entry name" value="CIAPIN1"/>
</dbReference>
<comment type="domain">
    <text evidence="9">The N-terminal domain has structural similarity with S-adenosyl-L-methionine-dependent methyltransferases, but does not bind S-adenosyl-L-methionine. It is required for correct assembly of the 2 Fe-S clusters.</text>
</comment>
<evidence type="ECO:0000259" key="10">
    <source>
        <dbReference type="Pfam" id="PF05093"/>
    </source>
</evidence>
<dbReference type="GO" id="GO:0051537">
    <property type="term" value="F:2 iron, 2 sulfur cluster binding"/>
    <property type="evidence" value="ECO:0007669"/>
    <property type="project" value="UniProtKB-UniRule"/>
</dbReference>
<dbReference type="AlphaFoldDB" id="A0A7S0ZAN9"/>
<dbReference type="GO" id="GO:0046872">
    <property type="term" value="F:metal ion binding"/>
    <property type="evidence" value="ECO:0007669"/>
    <property type="project" value="UniProtKB-KW"/>
</dbReference>
<dbReference type="Pfam" id="PF05093">
    <property type="entry name" value="CIAPIN1"/>
    <property type="match status" value="2"/>
</dbReference>
<evidence type="ECO:0000256" key="6">
    <source>
        <dbReference type="ARBA" id="ARBA00023004"/>
    </source>
</evidence>
<dbReference type="GO" id="GO:0016226">
    <property type="term" value="P:iron-sulfur cluster assembly"/>
    <property type="evidence" value="ECO:0007669"/>
    <property type="project" value="UniProtKB-UniRule"/>
</dbReference>
<dbReference type="GO" id="GO:0009055">
    <property type="term" value="F:electron transfer activity"/>
    <property type="evidence" value="ECO:0007669"/>
    <property type="project" value="UniProtKB-UniRule"/>
</dbReference>
<comment type="cofactor">
    <cofactor evidence="9">
        <name>[2Fe-2S] cluster</name>
        <dbReference type="ChEBI" id="CHEBI:190135"/>
    </cofactor>
</comment>
<evidence type="ECO:0000256" key="4">
    <source>
        <dbReference type="ARBA" id="ARBA00022490"/>
    </source>
</evidence>
<feature type="binding site" evidence="9">
    <location>
        <position position="162"/>
    </location>
    <ligand>
        <name>[4Fe-4S] cluster</name>
        <dbReference type="ChEBI" id="CHEBI:49883"/>
    </ligand>
</feature>
<evidence type="ECO:0000256" key="7">
    <source>
        <dbReference type="ARBA" id="ARBA00023014"/>
    </source>
</evidence>
<sequence>MSFEESVVVSDAQVNSIVEKLKQGAKVSFCGLNKESVDSLKLKLLIAGFVESVYNPETLILSAKRPGYHNGSSVAVALDGIESEDDLVDEEDLMPSSELRVEGGQVECGPNGATSGRKACKDCSCGLAEKLDAERTSQVAAAAAAPAKSSCGSCYLGDAFRCASCPYLGMPPFKPGEKVQISSNLLTSDL</sequence>
<dbReference type="EMBL" id="HBFP01000513">
    <property type="protein sequence ID" value="CAD8815993.1"/>
    <property type="molecule type" value="Transcribed_RNA"/>
</dbReference>
<feature type="short sequence motif" description="Cx2C motif 1" evidence="9">
    <location>
        <begin position="151"/>
        <end position="154"/>
    </location>
</feature>
<keyword evidence="7 9" id="KW-0411">Iron-sulfur</keyword>
<feature type="short sequence motif" description="Cx2C motif 2" evidence="9">
    <location>
        <begin position="162"/>
        <end position="165"/>
    </location>
</feature>
<keyword evidence="5 9" id="KW-0479">Metal-binding</keyword>
<evidence type="ECO:0000313" key="11">
    <source>
        <dbReference type="EMBL" id="CAD8815993.1"/>
    </source>
</evidence>
<comment type="cofactor">
    <cofactor evidence="1 9">
        <name>[4Fe-4S] cluster</name>
        <dbReference type="ChEBI" id="CHEBI:49883"/>
    </cofactor>
</comment>
<dbReference type="GO" id="GO:0005758">
    <property type="term" value="C:mitochondrial intermembrane space"/>
    <property type="evidence" value="ECO:0007669"/>
    <property type="project" value="UniProtKB-SubCell"/>
</dbReference>
<feature type="binding site" evidence="9">
    <location>
        <position position="123"/>
    </location>
    <ligand>
        <name>[2Fe-2S] cluster</name>
        <dbReference type="ChEBI" id="CHEBI:190135"/>
    </ligand>
</feature>
<dbReference type="InterPro" id="IPR007785">
    <property type="entry name" value="Anamorsin"/>
</dbReference>
<keyword evidence="9" id="KW-0001">2Fe-2S</keyword>